<feature type="transmembrane region" description="Helical" evidence="7">
    <location>
        <begin position="59"/>
        <end position="83"/>
    </location>
</feature>
<evidence type="ECO:0000256" key="1">
    <source>
        <dbReference type="ARBA" id="ARBA00004651"/>
    </source>
</evidence>
<dbReference type="PANTHER" id="PTHR11403:SF2">
    <property type="entry name" value="CYTOCHROME BO(3) UBIQUINOL OXIDASE SUBUNIT 3"/>
    <property type="match status" value="1"/>
</dbReference>
<dbReference type="GO" id="GO:0005886">
    <property type="term" value="C:plasma membrane"/>
    <property type="evidence" value="ECO:0007669"/>
    <property type="project" value="UniProtKB-SubCell"/>
</dbReference>
<comment type="subcellular location">
    <subcellularLocation>
        <location evidence="1">Cell membrane</location>
        <topology evidence="1">Multi-pass membrane protein</topology>
    </subcellularLocation>
</comment>
<keyword evidence="3" id="KW-1003">Cell membrane</keyword>
<dbReference type="InterPro" id="IPR035973">
    <property type="entry name" value="Cyt_c_oxidase_su3-like_sf"/>
</dbReference>
<dbReference type="PANTHER" id="PTHR11403">
    <property type="entry name" value="CYTOCHROME C OXIDASE SUBUNIT III"/>
    <property type="match status" value="1"/>
</dbReference>
<dbReference type="FunFam" id="1.20.120.80:FF:000001">
    <property type="entry name" value="Cytochrome (Ubi)quinol oxidase subunit III"/>
    <property type="match status" value="1"/>
</dbReference>
<feature type="transmembrane region" description="Helical" evidence="7">
    <location>
        <begin position="15"/>
        <end position="39"/>
    </location>
</feature>
<protein>
    <submittedName>
        <fullName evidence="9">Cytochrome B561</fullName>
    </submittedName>
</protein>
<evidence type="ECO:0000256" key="6">
    <source>
        <dbReference type="ARBA" id="ARBA00023136"/>
    </source>
</evidence>
<name>A0A094SGS8_9ZZZZ</name>
<dbReference type="GO" id="GO:0019646">
    <property type="term" value="P:aerobic electron transport chain"/>
    <property type="evidence" value="ECO:0007669"/>
    <property type="project" value="InterPro"/>
</dbReference>
<organism evidence="9">
    <name type="scientific">freshwater metagenome</name>
    <dbReference type="NCBI Taxonomy" id="449393"/>
    <lineage>
        <taxon>unclassified sequences</taxon>
        <taxon>metagenomes</taxon>
        <taxon>ecological metagenomes</taxon>
    </lineage>
</organism>
<evidence type="ECO:0000256" key="5">
    <source>
        <dbReference type="ARBA" id="ARBA00022989"/>
    </source>
</evidence>
<dbReference type="AlphaFoldDB" id="A0A094SGS8"/>
<sequence>MSTAAPTHKISRPNLVAVGTIVWLSSELMFFAGLFAIYFTTRAVQGPEIWGESAGLLSIPFAAFNTTILVLSSVTCQFGVFAAERFQNKRTGSLLQVSKWGMREWFSLTFLMGAFFIAGQVYEYAVLVTENLTLSSNAYGSIFYIATGFHGLHVTGGLIAFLIVLLRVARARRFTHSQATTAIVVSYYWHFVDVVWIALFAAIYLIK</sequence>
<dbReference type="InterPro" id="IPR013833">
    <property type="entry name" value="Cyt_c_oxidase_su3_a-hlx"/>
</dbReference>
<evidence type="ECO:0000259" key="8">
    <source>
        <dbReference type="PROSITE" id="PS50253"/>
    </source>
</evidence>
<dbReference type="GO" id="GO:0004129">
    <property type="term" value="F:cytochrome-c oxidase activity"/>
    <property type="evidence" value="ECO:0007669"/>
    <property type="project" value="InterPro"/>
</dbReference>
<keyword evidence="4 7" id="KW-0812">Transmembrane</keyword>
<proteinExistence type="inferred from homology"/>
<gene>
    <name evidence="9" type="ORF">GM50_11500</name>
</gene>
<feature type="transmembrane region" description="Helical" evidence="7">
    <location>
        <begin position="187"/>
        <end position="206"/>
    </location>
</feature>
<comment type="similarity">
    <text evidence="2">Belongs to the cytochrome c oxidase subunit 3 family.</text>
</comment>
<accession>A0A094SGS8</accession>
<dbReference type="EMBL" id="JNSK01000041">
    <property type="protein sequence ID" value="KGA17513.1"/>
    <property type="molecule type" value="Genomic_DNA"/>
</dbReference>
<feature type="domain" description="Heme-copper oxidase subunit III family profile" evidence="8">
    <location>
        <begin position="1"/>
        <end position="207"/>
    </location>
</feature>
<feature type="transmembrane region" description="Helical" evidence="7">
    <location>
        <begin position="142"/>
        <end position="166"/>
    </location>
</feature>
<evidence type="ECO:0000256" key="3">
    <source>
        <dbReference type="ARBA" id="ARBA00022475"/>
    </source>
</evidence>
<feature type="transmembrane region" description="Helical" evidence="7">
    <location>
        <begin position="104"/>
        <end position="122"/>
    </location>
</feature>
<evidence type="ECO:0000256" key="4">
    <source>
        <dbReference type="ARBA" id="ARBA00022692"/>
    </source>
</evidence>
<dbReference type="CDD" id="cd00386">
    <property type="entry name" value="Heme_Cu_Oxidase_III_like"/>
    <property type="match status" value="1"/>
</dbReference>
<dbReference type="SUPFAM" id="SSF81452">
    <property type="entry name" value="Cytochrome c oxidase subunit III-like"/>
    <property type="match status" value="1"/>
</dbReference>
<comment type="caution">
    <text evidence="9">The sequence shown here is derived from an EMBL/GenBank/DDBJ whole genome shotgun (WGS) entry which is preliminary data.</text>
</comment>
<reference evidence="9" key="1">
    <citation type="submission" date="2014-05" db="EMBL/GenBank/DDBJ databases">
        <title>Key roles for freshwater Actinobacteria revealed by deep metagenomic sequencing.</title>
        <authorList>
            <person name="Ghai R."/>
            <person name="Mizuno C.M."/>
            <person name="Picazo A."/>
            <person name="Camacho A."/>
            <person name="Rodriguez-Valera F."/>
        </authorList>
    </citation>
    <scope>NUCLEOTIDE SEQUENCE</scope>
</reference>
<evidence type="ECO:0000256" key="2">
    <source>
        <dbReference type="ARBA" id="ARBA00010581"/>
    </source>
</evidence>
<keyword evidence="6 7" id="KW-0472">Membrane</keyword>
<dbReference type="PROSITE" id="PS50253">
    <property type="entry name" value="COX3"/>
    <property type="match status" value="1"/>
</dbReference>
<keyword evidence="5 7" id="KW-1133">Transmembrane helix</keyword>
<evidence type="ECO:0000256" key="7">
    <source>
        <dbReference type="SAM" id="Phobius"/>
    </source>
</evidence>
<dbReference type="InterPro" id="IPR000298">
    <property type="entry name" value="Cyt_c_oxidase-like_su3"/>
</dbReference>
<dbReference type="Pfam" id="PF00510">
    <property type="entry name" value="COX3"/>
    <property type="match status" value="1"/>
</dbReference>
<dbReference type="Gene3D" id="1.20.120.80">
    <property type="entry name" value="Cytochrome c oxidase, subunit III, four-helix bundle"/>
    <property type="match status" value="1"/>
</dbReference>
<evidence type="ECO:0000313" key="9">
    <source>
        <dbReference type="EMBL" id="KGA17513.1"/>
    </source>
</evidence>
<dbReference type="InterPro" id="IPR024791">
    <property type="entry name" value="Cyt_c/ubiquinol_Oxase_su3"/>
</dbReference>